<evidence type="ECO:0000313" key="5">
    <source>
        <dbReference type="EMBL" id="EMI52577.1"/>
    </source>
</evidence>
<organism evidence="5 6">
    <name type="scientific">Rhodopirellula sallentina SM41</name>
    <dbReference type="NCBI Taxonomy" id="1263870"/>
    <lineage>
        <taxon>Bacteria</taxon>
        <taxon>Pseudomonadati</taxon>
        <taxon>Planctomycetota</taxon>
        <taxon>Planctomycetia</taxon>
        <taxon>Pirellulales</taxon>
        <taxon>Pirellulaceae</taxon>
        <taxon>Rhodopirellula</taxon>
    </lineage>
</organism>
<dbReference type="PROSITE" id="PS52050">
    <property type="entry name" value="WYL"/>
    <property type="match status" value="1"/>
</dbReference>
<dbReference type="PANTHER" id="PTHR34580">
    <property type="match status" value="1"/>
</dbReference>
<evidence type="ECO:0000259" key="3">
    <source>
        <dbReference type="Pfam" id="PF13280"/>
    </source>
</evidence>
<dbReference type="RefSeq" id="WP_008687310.1">
    <property type="nucleotide sequence ID" value="NZ_ANOH01000418.1"/>
</dbReference>
<sequence>MSIGTQRKRHPRLLQLIRVGGGGETIETLAASLGVSPKTVRRDIRGLRQLGIPIQEHVCQNGRKTYRMSDDAIGQVRFTYDEAYSLLLCRPGFNGPSTNDFAGTLIGDASQSAFEKIRRALGETHEGSFQRIRPWLHRSSGHGDYRDQADVIDAITLGIEESNATSIAYRSARSTEPVTYDIHPYGLAEHNGALYVVGHSCHHNEIRTWKIDRMESAEVTELPFDRPADFSLSKHFEGAFAVITGNDPVTVRIRFRGSAARYAAERKINATQTETPGPGGSLDVSVRLTSTIEIKSYLLSFGASAEVIEPESLREEVTQELQQAITRYASAQASPSDQAGSATQRTTRKR</sequence>
<dbReference type="PIRSF" id="PIRSF016838">
    <property type="entry name" value="PafC"/>
    <property type="match status" value="1"/>
</dbReference>
<evidence type="ECO:0000259" key="2">
    <source>
        <dbReference type="Pfam" id="PF08279"/>
    </source>
</evidence>
<dbReference type="InterPro" id="IPR036388">
    <property type="entry name" value="WH-like_DNA-bd_sf"/>
</dbReference>
<dbReference type="InterPro" id="IPR026881">
    <property type="entry name" value="WYL_dom"/>
</dbReference>
<dbReference type="PANTHER" id="PTHR34580:SF1">
    <property type="entry name" value="PROTEIN PAFC"/>
    <property type="match status" value="1"/>
</dbReference>
<dbReference type="Pfam" id="PF25583">
    <property type="entry name" value="WCX"/>
    <property type="match status" value="1"/>
</dbReference>
<name>M5TTQ8_9BACT</name>
<comment type="caution">
    <text evidence="5">The sequence shown here is derived from an EMBL/GenBank/DDBJ whole genome shotgun (WGS) entry which is preliminary data.</text>
</comment>
<keyword evidence="6" id="KW-1185">Reference proteome</keyword>
<dbReference type="Pfam" id="PF13280">
    <property type="entry name" value="WYL"/>
    <property type="match status" value="1"/>
</dbReference>
<dbReference type="Gene3D" id="1.10.10.10">
    <property type="entry name" value="Winged helix-like DNA-binding domain superfamily/Winged helix DNA-binding domain"/>
    <property type="match status" value="1"/>
</dbReference>
<dbReference type="Proteomes" id="UP000011885">
    <property type="component" value="Unassembled WGS sequence"/>
</dbReference>
<feature type="domain" description="Helix-turn-helix type 11" evidence="2">
    <location>
        <begin position="13"/>
        <end position="55"/>
    </location>
</feature>
<dbReference type="AlphaFoldDB" id="M5TTQ8"/>
<dbReference type="PATRIC" id="fig|1263870.3.peg.6341"/>
<evidence type="ECO:0000259" key="4">
    <source>
        <dbReference type="Pfam" id="PF25583"/>
    </source>
</evidence>
<feature type="domain" description="WYL" evidence="3">
    <location>
        <begin position="151"/>
        <end position="219"/>
    </location>
</feature>
<dbReference type="InterPro" id="IPR036390">
    <property type="entry name" value="WH_DNA-bd_sf"/>
</dbReference>
<evidence type="ECO:0000313" key="6">
    <source>
        <dbReference type="Proteomes" id="UP000011885"/>
    </source>
</evidence>
<reference evidence="5 6" key="1">
    <citation type="journal article" date="2013" name="Mar. Genomics">
        <title>Expression of sulfatases in Rhodopirellula baltica and the diversity of sulfatases in the genus Rhodopirellula.</title>
        <authorList>
            <person name="Wegner C.E."/>
            <person name="Richter-Heitmann T."/>
            <person name="Klindworth A."/>
            <person name="Klockow C."/>
            <person name="Richter M."/>
            <person name="Achstetter T."/>
            <person name="Glockner F.O."/>
            <person name="Harder J."/>
        </authorList>
    </citation>
    <scope>NUCLEOTIDE SEQUENCE [LARGE SCALE GENOMIC DNA]</scope>
    <source>
        <strain evidence="5 6">SM41</strain>
    </source>
</reference>
<dbReference type="EMBL" id="ANOH01000418">
    <property type="protein sequence ID" value="EMI52577.1"/>
    <property type="molecule type" value="Genomic_DNA"/>
</dbReference>
<dbReference type="InterPro" id="IPR013196">
    <property type="entry name" value="HTH_11"/>
</dbReference>
<dbReference type="SUPFAM" id="SSF46785">
    <property type="entry name" value="Winged helix' DNA-binding domain"/>
    <property type="match status" value="1"/>
</dbReference>
<feature type="domain" description="WCX" evidence="4">
    <location>
        <begin position="248"/>
        <end position="324"/>
    </location>
</feature>
<protein>
    <submittedName>
        <fullName evidence="5">Helix-turn-helix type 11 domain protein</fullName>
    </submittedName>
</protein>
<gene>
    <name evidence="5" type="ORF">RSSM_05984</name>
</gene>
<dbReference type="InterPro" id="IPR028349">
    <property type="entry name" value="PafC-like"/>
</dbReference>
<feature type="region of interest" description="Disordered" evidence="1">
    <location>
        <begin position="327"/>
        <end position="350"/>
    </location>
</feature>
<dbReference type="InterPro" id="IPR057727">
    <property type="entry name" value="WCX_dom"/>
</dbReference>
<dbReference type="Pfam" id="PF08279">
    <property type="entry name" value="HTH_11"/>
    <property type="match status" value="1"/>
</dbReference>
<dbReference type="InterPro" id="IPR051534">
    <property type="entry name" value="CBASS_pafABC_assoc_protein"/>
</dbReference>
<proteinExistence type="predicted"/>
<evidence type="ECO:0000256" key="1">
    <source>
        <dbReference type="SAM" id="MobiDB-lite"/>
    </source>
</evidence>
<accession>M5TTQ8</accession>